<protein>
    <submittedName>
        <fullName evidence="2">Conserved domain protein</fullName>
    </submittedName>
</protein>
<evidence type="ECO:0000313" key="2">
    <source>
        <dbReference type="EMBL" id="SBO92316.1"/>
    </source>
</evidence>
<feature type="compositionally biased region" description="Basic and acidic residues" evidence="1">
    <location>
        <begin position="324"/>
        <end position="337"/>
    </location>
</feature>
<feature type="region of interest" description="Disordered" evidence="1">
    <location>
        <begin position="102"/>
        <end position="354"/>
    </location>
</feature>
<gene>
    <name evidence="2" type="ORF">BN4615_P1830</name>
</gene>
<dbReference type="SUPFAM" id="SSF141571">
    <property type="entry name" value="Pentapeptide repeat-like"/>
    <property type="match status" value="1"/>
</dbReference>
<reference evidence="2" key="1">
    <citation type="submission" date="2016-04" db="EMBL/GenBank/DDBJ databases">
        <authorList>
            <person name="Evans L.H."/>
            <person name="Alamgir A."/>
            <person name="Owens N."/>
            <person name="Weber N.D."/>
            <person name="Virtaneva K."/>
            <person name="Barbian K."/>
            <person name="Babar A."/>
            <person name="Rosenke K."/>
        </authorList>
    </citation>
    <scope>NUCLEOTIDE SEQUENCE</scope>
    <source>
        <strain evidence="2">Nono1</strain>
    </source>
</reference>
<accession>A0A1M4E0H3</accession>
<feature type="compositionally biased region" description="Polar residues" evidence="1">
    <location>
        <begin position="233"/>
        <end position="242"/>
    </location>
</feature>
<dbReference type="Gene3D" id="2.160.20.80">
    <property type="entry name" value="E3 ubiquitin-protein ligase SopA"/>
    <property type="match status" value="1"/>
</dbReference>
<dbReference type="EMBL" id="LT559118">
    <property type="protein sequence ID" value="SBO92316.1"/>
    <property type="molecule type" value="Genomic_DNA"/>
</dbReference>
<feature type="compositionally biased region" description="Low complexity" evidence="1">
    <location>
        <begin position="251"/>
        <end position="301"/>
    </location>
</feature>
<organism evidence="2">
    <name type="scientific">Nonomuraea gerenzanensis</name>
    <dbReference type="NCBI Taxonomy" id="93944"/>
    <lineage>
        <taxon>Bacteria</taxon>
        <taxon>Bacillati</taxon>
        <taxon>Actinomycetota</taxon>
        <taxon>Actinomycetes</taxon>
        <taxon>Streptosporangiales</taxon>
        <taxon>Streptosporangiaceae</taxon>
        <taxon>Nonomuraea</taxon>
    </lineage>
</organism>
<proteinExistence type="predicted"/>
<name>A0A1M4E0H3_9ACTN</name>
<feature type="compositionally biased region" description="Basic and acidic residues" evidence="1">
    <location>
        <begin position="148"/>
        <end position="166"/>
    </location>
</feature>
<dbReference type="RefSeq" id="WP_225271593.1">
    <property type="nucleotide sequence ID" value="NZ_CP084058.1"/>
</dbReference>
<feature type="compositionally biased region" description="Low complexity" evidence="1">
    <location>
        <begin position="136"/>
        <end position="145"/>
    </location>
</feature>
<sequence length="354" mass="36116">MANGDAAGSLSGATIQFEDGRIKQVGQNLGEQAPNMNTIAQNVGGIRVEPPAFGVIGIGLNHAHDQLKDNAHNTLKTARDVLSDYRTALAKLEENYQKADKDNDGIIKTDPYGGLGGNQGPGFDPASLGGGGLPGAGDLPSSSLPDTKLPDSKLPDSKLPDTKLPDSELPDSQLPDSQLPDTDLPDTDVPDPNLPDAQVPDANLPDANLPDANAALPTTPSIEDQLNHKVPDVNTSLPTDPTKTGLAGFDPTKLGTTPTPTIPGTSTSLGPGMSTGSPTGVSSGGMQPAAATAGPASARGMSGMGGMAGMPFMPPMGGAGGDQNNERDKPDYVRGDEADWLDDIDIAPPVIGEV</sequence>
<evidence type="ECO:0000256" key="1">
    <source>
        <dbReference type="SAM" id="MobiDB-lite"/>
    </source>
</evidence>
<dbReference type="AlphaFoldDB" id="A0A1M4E0H3"/>